<protein>
    <submittedName>
        <fullName evidence="1">Uncharacterized protein</fullName>
    </submittedName>
</protein>
<comment type="caution">
    <text evidence="1">The sequence shown here is derived from an EMBL/GenBank/DDBJ whole genome shotgun (WGS) entry which is preliminary data.</text>
</comment>
<keyword evidence="2" id="KW-1185">Reference proteome</keyword>
<evidence type="ECO:0000313" key="1">
    <source>
        <dbReference type="EMBL" id="TDD77161.1"/>
    </source>
</evidence>
<organism evidence="1 2">
    <name type="scientific">Flavobacterium caseinilyticum</name>
    <dbReference type="NCBI Taxonomy" id="2541732"/>
    <lineage>
        <taxon>Bacteria</taxon>
        <taxon>Pseudomonadati</taxon>
        <taxon>Bacteroidota</taxon>
        <taxon>Flavobacteriia</taxon>
        <taxon>Flavobacteriales</taxon>
        <taxon>Flavobacteriaceae</taxon>
        <taxon>Flavobacterium</taxon>
    </lineage>
</organism>
<gene>
    <name evidence="1" type="ORF">E0F89_06055</name>
</gene>
<sequence length="60" mass="7106">MEKLVKKSSLRSGLNRFFRMTQRIEITKLPTNTVTVRNVYKNKQIIEVTSDTFARFNSRI</sequence>
<name>A0A4R5AVM9_9FLAO</name>
<reference evidence="1 2" key="1">
    <citation type="submission" date="2019-03" db="EMBL/GenBank/DDBJ databases">
        <title>Flavobacterium AT-3-2 sp. nov., isolated from arctic soil.</title>
        <authorList>
            <person name="Chaudhary D.K."/>
        </authorList>
    </citation>
    <scope>NUCLEOTIDE SEQUENCE [LARGE SCALE GENOMIC DNA]</scope>
    <source>
        <strain evidence="1 2">AT-3-2</strain>
    </source>
</reference>
<proteinExistence type="predicted"/>
<dbReference type="EMBL" id="SMFM01000002">
    <property type="protein sequence ID" value="TDD77161.1"/>
    <property type="molecule type" value="Genomic_DNA"/>
</dbReference>
<dbReference type="AlphaFoldDB" id="A0A4R5AVM9"/>
<evidence type="ECO:0000313" key="2">
    <source>
        <dbReference type="Proteomes" id="UP000295278"/>
    </source>
</evidence>
<dbReference type="Proteomes" id="UP000295278">
    <property type="component" value="Unassembled WGS sequence"/>
</dbReference>
<accession>A0A4R5AVM9</accession>
<dbReference type="RefSeq" id="WP_131908957.1">
    <property type="nucleotide sequence ID" value="NZ_SMFM01000002.1"/>
</dbReference>